<feature type="signal peptide" evidence="1">
    <location>
        <begin position="1"/>
        <end position="19"/>
    </location>
</feature>
<evidence type="ECO:0000313" key="3">
    <source>
        <dbReference type="Proteomes" id="UP000029221"/>
    </source>
</evidence>
<name>A0A090Q0U8_9FLAO</name>
<organism evidence="2 3">
    <name type="scientific">Nonlabens tegetincola</name>
    <dbReference type="NCBI Taxonomy" id="323273"/>
    <lineage>
        <taxon>Bacteria</taxon>
        <taxon>Pseudomonadati</taxon>
        <taxon>Bacteroidota</taxon>
        <taxon>Flavobacteriia</taxon>
        <taxon>Flavobacteriales</taxon>
        <taxon>Flavobacteriaceae</taxon>
        <taxon>Nonlabens</taxon>
    </lineage>
</organism>
<keyword evidence="3" id="KW-1185">Reference proteome</keyword>
<keyword evidence="1" id="KW-0732">Signal</keyword>
<dbReference type="EMBL" id="BBML01000003">
    <property type="protein sequence ID" value="GAK96709.1"/>
    <property type="molecule type" value="Genomic_DNA"/>
</dbReference>
<evidence type="ECO:0000313" key="2">
    <source>
        <dbReference type="EMBL" id="GAK96709.1"/>
    </source>
</evidence>
<gene>
    <name evidence="2" type="ORF">JCM19294_1018</name>
</gene>
<feature type="chain" id="PRO_5001862709" evidence="1">
    <location>
        <begin position="20"/>
        <end position="270"/>
    </location>
</feature>
<protein>
    <submittedName>
        <fullName evidence="2">Uncharacterized protein</fullName>
    </submittedName>
</protein>
<evidence type="ECO:0000256" key="1">
    <source>
        <dbReference type="SAM" id="SignalP"/>
    </source>
</evidence>
<proteinExistence type="predicted"/>
<sequence length="270" mass="31757">MKYNLLLIVCLFTLNNILAQTSSFYFYNSSDREKINFYTLLLYNYGKPLKYLPDSNGKVVLEKNLINNSDSILLLNFQNRIRIKKEKFSQEKIYLDNTTSLEQIVLNVRKIEEYGIDRSNFVPSELRPNNRIGTFFPVEHTNKNLIGIKIKIKKGFIPYTNITRAKREKGGLRIQLYNLRNDTLVELKKINFYLEGKFSKWLTIPIEELNLRDLDNIIVKVNPISKPIFVKTVRKKESDSIRNVMIIGKKPKIWNKYSSDNILKIKLILK</sequence>
<dbReference type="Proteomes" id="UP000029221">
    <property type="component" value="Unassembled WGS sequence"/>
</dbReference>
<dbReference type="AlphaFoldDB" id="A0A090Q0U8"/>
<reference evidence="2" key="1">
    <citation type="journal article" date="2014" name="Genome Announc.">
        <title>Draft Genome Sequences of Marine Flavobacterium Nonlabens Strains NR17, NR24, NR27, NR32, NR33, and Ara13.</title>
        <authorList>
            <person name="Nakanishi M."/>
            <person name="Meirelles P."/>
            <person name="Suzuki R."/>
            <person name="Takatani N."/>
            <person name="Mino S."/>
            <person name="Suda W."/>
            <person name="Oshima K."/>
            <person name="Hattori M."/>
            <person name="Ohkuma M."/>
            <person name="Hosokawa M."/>
            <person name="Miyashita K."/>
            <person name="Thompson F.L."/>
            <person name="Niwa A."/>
            <person name="Sawabe T."/>
            <person name="Sawabe T."/>
        </authorList>
    </citation>
    <scope>NUCLEOTIDE SEQUENCE [LARGE SCALE GENOMIC DNA]</scope>
    <source>
        <strain evidence="2">JCM 19294</strain>
    </source>
</reference>
<dbReference type="RefSeq" id="WP_042278156.1">
    <property type="nucleotide sequence ID" value="NZ_BBML01000003.1"/>
</dbReference>
<comment type="caution">
    <text evidence="2">The sequence shown here is derived from an EMBL/GenBank/DDBJ whole genome shotgun (WGS) entry which is preliminary data.</text>
</comment>
<accession>A0A090Q0U8</accession>